<reference evidence="1" key="1">
    <citation type="submission" date="2019-07" db="EMBL/GenBank/DDBJ databases">
        <authorList>
            <person name="Palmer J.M."/>
        </authorList>
    </citation>
    <scope>NUCLEOTIDE SEQUENCE</scope>
    <source>
        <strain evidence="1">PC9</strain>
    </source>
</reference>
<dbReference type="RefSeq" id="XP_036635334.1">
    <property type="nucleotide sequence ID" value="XM_036773861.1"/>
</dbReference>
<evidence type="ECO:0000313" key="1">
    <source>
        <dbReference type="EMBL" id="KAF7437435.1"/>
    </source>
</evidence>
<dbReference type="Proteomes" id="UP000623687">
    <property type="component" value="Unassembled WGS sequence"/>
</dbReference>
<name>A0A8H7DW69_PLEOS</name>
<organism evidence="1 2">
    <name type="scientific">Pleurotus ostreatus</name>
    <name type="common">Oyster mushroom</name>
    <name type="synonym">White-rot fungus</name>
    <dbReference type="NCBI Taxonomy" id="5322"/>
    <lineage>
        <taxon>Eukaryota</taxon>
        <taxon>Fungi</taxon>
        <taxon>Dikarya</taxon>
        <taxon>Basidiomycota</taxon>
        <taxon>Agaricomycotina</taxon>
        <taxon>Agaricomycetes</taxon>
        <taxon>Agaricomycetidae</taxon>
        <taxon>Agaricales</taxon>
        <taxon>Pleurotineae</taxon>
        <taxon>Pleurotaceae</taxon>
        <taxon>Pleurotus</taxon>
    </lineage>
</organism>
<dbReference type="EMBL" id="JACETU010000002">
    <property type="protein sequence ID" value="KAF7437435.1"/>
    <property type="molecule type" value="Genomic_DNA"/>
</dbReference>
<evidence type="ECO:0000313" key="2">
    <source>
        <dbReference type="Proteomes" id="UP000623687"/>
    </source>
</evidence>
<keyword evidence="2" id="KW-1185">Reference proteome</keyword>
<sequence length="184" mass="20349">MAIRVCVDKFGRPSGRTGPVGLLSYKEPTHPLPVKLIICPPHTGGHTSPLNTQLNRSAHWMLAWDIGFTGSGNVAQRRFQIIPEELPTGEDHLTNWGGLIVADNPEDHPERIYISIKDKMTFSQRQVLGEIADGMPVRRPGSGWNGQDWCLEVLAEASKRGIMEDAELRRVAQLALSPSLIARL</sequence>
<comment type="caution">
    <text evidence="1">The sequence shown here is derived from an EMBL/GenBank/DDBJ whole genome shotgun (WGS) entry which is preliminary data.</text>
</comment>
<dbReference type="VEuPathDB" id="FungiDB:PC9H_004274"/>
<dbReference type="GeneID" id="59374092"/>
<accession>A0A8H7DW69</accession>
<gene>
    <name evidence="1" type="ORF">PC9H_004274</name>
</gene>
<proteinExistence type="predicted"/>
<dbReference type="OrthoDB" id="10277444at2759"/>
<protein>
    <submittedName>
        <fullName evidence="1">Uncharacterized protein</fullName>
    </submittedName>
</protein>
<dbReference type="AlphaFoldDB" id="A0A8H7DW69"/>